<evidence type="ECO:0000313" key="3">
    <source>
        <dbReference type="EMBL" id="MFC4312513.1"/>
    </source>
</evidence>
<dbReference type="InterPro" id="IPR000873">
    <property type="entry name" value="AMP-dep_synth/lig_dom"/>
</dbReference>
<dbReference type="Proteomes" id="UP001595904">
    <property type="component" value="Unassembled WGS sequence"/>
</dbReference>
<accession>A0ABV8T020</accession>
<dbReference type="Gene3D" id="3.30.300.30">
    <property type="match status" value="1"/>
</dbReference>
<feature type="domain" description="AMP-binding enzyme C-terminal" evidence="2">
    <location>
        <begin position="414"/>
        <end position="489"/>
    </location>
</feature>
<dbReference type="RefSeq" id="WP_380601969.1">
    <property type="nucleotide sequence ID" value="NZ_JBHSDU010000014.1"/>
</dbReference>
<dbReference type="PANTHER" id="PTHR24096">
    <property type="entry name" value="LONG-CHAIN-FATTY-ACID--COA LIGASE"/>
    <property type="match status" value="1"/>
</dbReference>
<evidence type="ECO:0000259" key="2">
    <source>
        <dbReference type="Pfam" id="PF13193"/>
    </source>
</evidence>
<dbReference type="InterPro" id="IPR025110">
    <property type="entry name" value="AMP-bd_C"/>
</dbReference>
<keyword evidence="4" id="KW-1185">Reference proteome</keyword>
<reference evidence="4" key="1">
    <citation type="journal article" date="2019" name="Int. J. Syst. Evol. Microbiol.">
        <title>The Global Catalogue of Microorganisms (GCM) 10K type strain sequencing project: providing services to taxonomists for standard genome sequencing and annotation.</title>
        <authorList>
            <consortium name="The Broad Institute Genomics Platform"/>
            <consortium name="The Broad Institute Genome Sequencing Center for Infectious Disease"/>
            <person name="Wu L."/>
            <person name="Ma J."/>
        </authorList>
    </citation>
    <scope>NUCLEOTIDE SEQUENCE [LARGE SCALE GENOMIC DNA]</scope>
    <source>
        <strain evidence="4">CGMCC 1.10759</strain>
    </source>
</reference>
<dbReference type="SUPFAM" id="SSF56801">
    <property type="entry name" value="Acetyl-CoA synthetase-like"/>
    <property type="match status" value="1"/>
</dbReference>
<evidence type="ECO:0000313" key="4">
    <source>
        <dbReference type="Proteomes" id="UP001595904"/>
    </source>
</evidence>
<dbReference type="InterPro" id="IPR045851">
    <property type="entry name" value="AMP-bd_C_sf"/>
</dbReference>
<name>A0ABV8T020_9GAMM</name>
<dbReference type="Pfam" id="PF13193">
    <property type="entry name" value="AMP-binding_C"/>
    <property type="match status" value="1"/>
</dbReference>
<dbReference type="InterPro" id="IPR020845">
    <property type="entry name" value="AMP-binding_CS"/>
</dbReference>
<dbReference type="EMBL" id="JBHSDU010000014">
    <property type="protein sequence ID" value="MFC4312513.1"/>
    <property type="molecule type" value="Genomic_DNA"/>
</dbReference>
<feature type="domain" description="AMP-dependent synthetase/ligase" evidence="1">
    <location>
        <begin position="10"/>
        <end position="363"/>
    </location>
</feature>
<evidence type="ECO:0000259" key="1">
    <source>
        <dbReference type="Pfam" id="PF00501"/>
    </source>
</evidence>
<organism evidence="3 4">
    <name type="scientific">Steroidobacter flavus</name>
    <dbReference type="NCBI Taxonomy" id="1842136"/>
    <lineage>
        <taxon>Bacteria</taxon>
        <taxon>Pseudomonadati</taxon>
        <taxon>Pseudomonadota</taxon>
        <taxon>Gammaproteobacteria</taxon>
        <taxon>Steroidobacterales</taxon>
        <taxon>Steroidobacteraceae</taxon>
        <taxon>Steroidobacter</taxon>
    </lineage>
</organism>
<proteinExistence type="predicted"/>
<dbReference type="PROSITE" id="PS00455">
    <property type="entry name" value="AMP_BINDING"/>
    <property type="match status" value="1"/>
</dbReference>
<comment type="caution">
    <text evidence="3">The sequence shown here is derived from an EMBL/GenBank/DDBJ whole genome shotgun (WGS) entry which is preliminary data.</text>
</comment>
<dbReference type="InterPro" id="IPR042099">
    <property type="entry name" value="ANL_N_sf"/>
</dbReference>
<protein>
    <submittedName>
        <fullName evidence="3">Class I adenylate-forming enzyme family protein</fullName>
    </submittedName>
</protein>
<sequence>MLELASLISQNARSHATREGVIVDNERFTWGEFGARVAKVGNVLRSLGVTKSHRVVTVLPNCRELLEVYWACPTIGAVLVPLSPLLRDAGLARLIGDAAPTCVITNASLVSGVQAALRELPADAMPHIVVTDGGAEGYAAATAAASDRIEPEACDAEDIYNIMYSSGTTGLPKGIVHTHRVRAMYAMLGAPLGIGRTSTVVQSGALVFNGAFVMMMPLFLSAGRYVLARQFDPELLLDLIEREKGTHISVVPSQLIAMLEAPGFDARRLASLECIMSVGAPLLRSYKDRINELLPGRLCEVYGLTEGFATLLDRSDVCRKPDSVGLPFFFSRMRIVREDGTDCAPGETGEIIGRGSIQMAGYHGRPDLTAEVVRDGWLHTGDMGYVDDEGFLYLVDRKKDMIDSGGVKIYPRDVEEIAVRHPAVLDVAVFGAPDPKWGETPIAAVLLNSPGAIAAEELRDWINERVAAKYQRVSKVVIMNSFPRSVAGKTLKRELREAFWRDVGRRI</sequence>
<dbReference type="Pfam" id="PF00501">
    <property type="entry name" value="AMP-binding"/>
    <property type="match status" value="1"/>
</dbReference>
<gene>
    <name evidence="3" type="ORF">ACFPN2_25745</name>
</gene>
<dbReference type="Gene3D" id="3.40.50.12780">
    <property type="entry name" value="N-terminal domain of ligase-like"/>
    <property type="match status" value="1"/>
</dbReference>